<dbReference type="CDD" id="cd00371">
    <property type="entry name" value="HMA"/>
    <property type="match status" value="1"/>
</dbReference>
<evidence type="ECO:0000256" key="1">
    <source>
        <dbReference type="ARBA" id="ARBA00022723"/>
    </source>
</evidence>
<evidence type="ECO:0000259" key="2">
    <source>
        <dbReference type="PROSITE" id="PS50846"/>
    </source>
</evidence>
<keyword evidence="1" id="KW-0479">Metal-binding</keyword>
<dbReference type="GO" id="GO:0046872">
    <property type="term" value="F:metal ion binding"/>
    <property type="evidence" value="ECO:0007669"/>
    <property type="project" value="UniProtKB-KW"/>
</dbReference>
<dbReference type="Proteomes" id="UP000247555">
    <property type="component" value="Unassembled WGS sequence"/>
</dbReference>
<dbReference type="PANTHER" id="PTHR46594">
    <property type="entry name" value="P-TYPE CATION-TRANSPORTING ATPASE"/>
    <property type="match status" value="1"/>
</dbReference>
<evidence type="ECO:0000313" key="4">
    <source>
        <dbReference type="Proteomes" id="UP000247555"/>
    </source>
</evidence>
<comment type="caution">
    <text evidence="3">The sequence shown here is derived from an EMBL/GenBank/DDBJ whole genome shotgun (WGS) entry which is preliminary data.</text>
</comment>
<dbReference type="EMBL" id="QJKI01000001">
    <property type="protein sequence ID" value="PXX81910.1"/>
    <property type="molecule type" value="Genomic_DNA"/>
</dbReference>
<dbReference type="FunFam" id="3.30.70.100:FF:000001">
    <property type="entry name" value="ATPase copper transporting beta"/>
    <property type="match status" value="1"/>
</dbReference>
<dbReference type="SUPFAM" id="SSF55008">
    <property type="entry name" value="HMA, heavy metal-associated domain"/>
    <property type="match status" value="1"/>
</dbReference>
<evidence type="ECO:0000313" key="3">
    <source>
        <dbReference type="EMBL" id="PXX81910.1"/>
    </source>
</evidence>
<dbReference type="InterPro" id="IPR036163">
    <property type="entry name" value="HMA_dom_sf"/>
</dbReference>
<gene>
    <name evidence="3" type="ORF">DFR34_101139</name>
</gene>
<dbReference type="PROSITE" id="PS50846">
    <property type="entry name" value="HMA_2"/>
    <property type="match status" value="1"/>
</dbReference>
<proteinExistence type="predicted"/>
<dbReference type="PANTHER" id="PTHR46594:SF4">
    <property type="entry name" value="P-TYPE CATION-TRANSPORTING ATPASE"/>
    <property type="match status" value="1"/>
</dbReference>
<dbReference type="OrthoDB" id="9813965at2"/>
<keyword evidence="4" id="KW-1185">Reference proteome</keyword>
<dbReference type="Gene3D" id="3.30.70.100">
    <property type="match status" value="1"/>
</dbReference>
<protein>
    <submittedName>
        <fullName evidence="3">Copper chaperone</fullName>
    </submittedName>
</protein>
<dbReference type="Pfam" id="PF00403">
    <property type="entry name" value="HMA"/>
    <property type="match status" value="1"/>
</dbReference>
<organism evidence="3 4">
    <name type="scientific">Rivihabitans pingtungensis</name>
    <dbReference type="NCBI Taxonomy" id="1054498"/>
    <lineage>
        <taxon>Bacteria</taxon>
        <taxon>Pseudomonadati</taxon>
        <taxon>Pseudomonadota</taxon>
        <taxon>Betaproteobacteria</taxon>
        <taxon>Neisseriales</taxon>
        <taxon>Aquaspirillaceae</taxon>
        <taxon>Rivihabitans</taxon>
    </lineage>
</organism>
<sequence>METLTLNIDGMTCMGCVANITRVLTALPGVDSAVVNKDAANAVITFNPAQQSAATLSQAIEDAGFDVRG</sequence>
<reference evidence="3 4" key="1">
    <citation type="submission" date="2018-05" db="EMBL/GenBank/DDBJ databases">
        <title>Genomic Encyclopedia of Type Strains, Phase IV (KMG-IV): sequencing the most valuable type-strain genomes for metagenomic binning, comparative biology and taxonomic classification.</title>
        <authorList>
            <person name="Goeker M."/>
        </authorList>
    </citation>
    <scope>NUCLEOTIDE SEQUENCE [LARGE SCALE GENOMIC DNA]</scope>
    <source>
        <strain evidence="3 4">DSM 29661</strain>
    </source>
</reference>
<dbReference type="AlphaFoldDB" id="A0A318KVR8"/>
<name>A0A318KVR8_9NEIS</name>
<accession>A0A318KVR8</accession>
<dbReference type="RefSeq" id="WP_110389227.1">
    <property type="nucleotide sequence ID" value="NZ_CALCOA010000012.1"/>
</dbReference>
<dbReference type="InterPro" id="IPR006121">
    <property type="entry name" value="HMA_dom"/>
</dbReference>
<feature type="domain" description="HMA" evidence="2">
    <location>
        <begin position="2"/>
        <end position="68"/>
    </location>
</feature>